<evidence type="ECO:0000313" key="1">
    <source>
        <dbReference type="EMBL" id="KIM72878.1"/>
    </source>
</evidence>
<organism evidence="1 2">
    <name type="scientific">Piloderma croceum (strain F 1598)</name>
    <dbReference type="NCBI Taxonomy" id="765440"/>
    <lineage>
        <taxon>Eukaryota</taxon>
        <taxon>Fungi</taxon>
        <taxon>Dikarya</taxon>
        <taxon>Basidiomycota</taxon>
        <taxon>Agaricomycotina</taxon>
        <taxon>Agaricomycetes</taxon>
        <taxon>Agaricomycetidae</taxon>
        <taxon>Atheliales</taxon>
        <taxon>Atheliaceae</taxon>
        <taxon>Piloderma</taxon>
    </lineage>
</organism>
<accession>A0A0C3AGC8</accession>
<reference evidence="2" key="2">
    <citation type="submission" date="2015-01" db="EMBL/GenBank/DDBJ databases">
        <title>Evolutionary Origins and Diversification of the Mycorrhizal Mutualists.</title>
        <authorList>
            <consortium name="DOE Joint Genome Institute"/>
            <consortium name="Mycorrhizal Genomics Consortium"/>
            <person name="Kohler A."/>
            <person name="Kuo A."/>
            <person name="Nagy L.G."/>
            <person name="Floudas D."/>
            <person name="Copeland A."/>
            <person name="Barry K.W."/>
            <person name="Cichocki N."/>
            <person name="Veneault-Fourrey C."/>
            <person name="LaButti K."/>
            <person name="Lindquist E.A."/>
            <person name="Lipzen A."/>
            <person name="Lundell T."/>
            <person name="Morin E."/>
            <person name="Murat C."/>
            <person name="Riley R."/>
            <person name="Ohm R."/>
            <person name="Sun H."/>
            <person name="Tunlid A."/>
            <person name="Henrissat B."/>
            <person name="Grigoriev I.V."/>
            <person name="Hibbett D.S."/>
            <person name="Martin F."/>
        </authorList>
    </citation>
    <scope>NUCLEOTIDE SEQUENCE [LARGE SCALE GENOMIC DNA]</scope>
    <source>
        <strain evidence="2">F 1598</strain>
    </source>
</reference>
<dbReference type="Proteomes" id="UP000054166">
    <property type="component" value="Unassembled WGS sequence"/>
</dbReference>
<protein>
    <submittedName>
        <fullName evidence="1">Uncharacterized protein</fullName>
    </submittedName>
</protein>
<dbReference type="HOGENOM" id="CLU_3125610_0_0_1"/>
<reference evidence="1 2" key="1">
    <citation type="submission" date="2014-04" db="EMBL/GenBank/DDBJ databases">
        <authorList>
            <consortium name="DOE Joint Genome Institute"/>
            <person name="Kuo A."/>
            <person name="Tarkka M."/>
            <person name="Buscot F."/>
            <person name="Kohler A."/>
            <person name="Nagy L.G."/>
            <person name="Floudas D."/>
            <person name="Copeland A."/>
            <person name="Barry K.W."/>
            <person name="Cichocki N."/>
            <person name="Veneault-Fourrey C."/>
            <person name="LaButti K."/>
            <person name="Lindquist E.A."/>
            <person name="Lipzen A."/>
            <person name="Lundell T."/>
            <person name="Morin E."/>
            <person name="Murat C."/>
            <person name="Sun H."/>
            <person name="Tunlid A."/>
            <person name="Henrissat B."/>
            <person name="Grigoriev I.V."/>
            <person name="Hibbett D.S."/>
            <person name="Martin F."/>
            <person name="Nordberg H.P."/>
            <person name="Cantor M.N."/>
            <person name="Hua S.X."/>
        </authorList>
    </citation>
    <scope>NUCLEOTIDE SEQUENCE [LARGE SCALE GENOMIC DNA]</scope>
    <source>
        <strain evidence="1 2">F 1598</strain>
    </source>
</reference>
<dbReference type="EMBL" id="KN833103">
    <property type="protein sequence ID" value="KIM72878.1"/>
    <property type="molecule type" value="Genomic_DNA"/>
</dbReference>
<keyword evidence="2" id="KW-1185">Reference proteome</keyword>
<dbReference type="AlphaFoldDB" id="A0A0C3AGC8"/>
<dbReference type="InParanoid" id="A0A0C3AGC8"/>
<evidence type="ECO:0000313" key="2">
    <source>
        <dbReference type="Proteomes" id="UP000054166"/>
    </source>
</evidence>
<gene>
    <name evidence="1" type="ORF">PILCRDRAFT_736254</name>
</gene>
<name>A0A0C3AGC8_PILCF</name>
<sequence length="50" mass="5509">MALRSFTALARMELGLEGHCYLCHLGYNATVVSKIDTMGTVSSREITCEE</sequence>
<proteinExistence type="predicted"/>